<sequence>MLIAMGNKHLVVASEDIQAKGNYRCPGCQQPVLLRHGKHRIPHFAHKKHALCGFSEGETLEHLQGKKQIYQWLKINKWCPQLEVYLPQIEQRPDILLKRKSQRIAIEFQCSPLSLERMLERNTGYQQAGITVWWILGAPYFRRLGNQKIVQFTQIYKGRPALLFWNTKTARLIIKHDYWRCSYSNLKFNQTLIMKKQISMLANKQYHQPSNEVNEIAIAAFKLTGRTLAQCPLVCHDLVVSWPTMAKPIILWRIGVILKLMEFPLFFSWHSNEWKKLLIITGRRDWLCPGCINVDMLRMRVIQQYTNDLIDAGVICYSNDHFILCRRPCWVNSPKEKLKIQQGKRSA</sequence>
<evidence type="ECO:0000259" key="2">
    <source>
        <dbReference type="Pfam" id="PF25164"/>
    </source>
</evidence>
<dbReference type="InterPro" id="IPR010330">
    <property type="entry name" value="CoiA_nuc"/>
</dbReference>
<comment type="caution">
    <text evidence="3">The sequence shown here is derived from an EMBL/GenBank/DDBJ whole genome shotgun (WGS) entry which is preliminary data.</text>
</comment>
<dbReference type="InterPro" id="IPR057253">
    <property type="entry name" value="CoiA-like_N"/>
</dbReference>
<evidence type="ECO:0000259" key="1">
    <source>
        <dbReference type="Pfam" id="PF06054"/>
    </source>
</evidence>
<proteinExistence type="predicted"/>
<keyword evidence="4" id="KW-1185">Reference proteome</keyword>
<protein>
    <submittedName>
        <fullName evidence="3">Competence protein CoiA</fullName>
    </submittedName>
</protein>
<accession>A0ABR8P805</accession>
<organism evidence="3 4">
    <name type="scientific">Limosilactobacillus walteri</name>
    <dbReference type="NCBI Taxonomy" id="2268022"/>
    <lineage>
        <taxon>Bacteria</taxon>
        <taxon>Bacillati</taxon>
        <taxon>Bacillota</taxon>
        <taxon>Bacilli</taxon>
        <taxon>Lactobacillales</taxon>
        <taxon>Lactobacillaceae</taxon>
        <taxon>Limosilactobacillus</taxon>
    </lineage>
</organism>
<evidence type="ECO:0000313" key="4">
    <source>
        <dbReference type="Proteomes" id="UP000704341"/>
    </source>
</evidence>
<evidence type="ECO:0000313" key="3">
    <source>
        <dbReference type="EMBL" id="MBD5806834.1"/>
    </source>
</evidence>
<dbReference type="Proteomes" id="UP000704341">
    <property type="component" value="Unassembled WGS sequence"/>
</dbReference>
<dbReference type="RefSeq" id="WP_191668197.1">
    <property type="nucleotide sequence ID" value="NZ_QORN01000027.1"/>
</dbReference>
<dbReference type="Pfam" id="PF25164">
    <property type="entry name" value="CoiA_N"/>
    <property type="match status" value="1"/>
</dbReference>
<gene>
    <name evidence="3" type="ORF">DTK66_06975</name>
</gene>
<dbReference type="Pfam" id="PF06054">
    <property type="entry name" value="CoiA_nuc"/>
    <property type="match status" value="1"/>
</dbReference>
<feature type="domain" description="Competence protein CoiA-like N-terminal" evidence="2">
    <location>
        <begin position="16"/>
        <end position="54"/>
    </location>
</feature>
<dbReference type="EMBL" id="QORN01000027">
    <property type="protein sequence ID" value="MBD5806834.1"/>
    <property type="molecule type" value="Genomic_DNA"/>
</dbReference>
<name>A0ABR8P805_9LACO</name>
<reference evidence="3 4" key="1">
    <citation type="submission" date="2018-07" db="EMBL/GenBank/DDBJ databases">
        <title>Phylogenomic Insights into understanding Host Adaptation of Lactobacillus reuteri by a novel species, Lactobacillus spp. M31.</title>
        <authorList>
            <person name="Sharma S."/>
            <person name="Patil P."/>
            <person name="Korpole S."/>
            <person name="Patil P.B."/>
        </authorList>
    </citation>
    <scope>NUCLEOTIDE SEQUENCE [LARGE SCALE GENOMIC DNA]</scope>
    <source>
        <strain evidence="3 4">M31</strain>
    </source>
</reference>
<feature type="domain" description="Competence protein CoiA nuclease-like" evidence="1">
    <location>
        <begin position="58"/>
        <end position="200"/>
    </location>
</feature>